<reference evidence="7 8" key="1">
    <citation type="submission" date="2019-03" db="EMBL/GenBank/DDBJ databases">
        <title>Genomic Encyclopedia of Type Strains, Phase IV (KMG-IV): sequencing the most valuable type-strain genomes for metagenomic binning, comparative biology and taxonomic classification.</title>
        <authorList>
            <person name="Goeker M."/>
        </authorList>
    </citation>
    <scope>NUCLEOTIDE SEQUENCE [LARGE SCALE GENOMIC DNA]</scope>
    <source>
        <strain evidence="7 8">DSM 100059</strain>
    </source>
</reference>
<comment type="caution">
    <text evidence="7">The sequence shown here is derived from an EMBL/GenBank/DDBJ whole genome shotgun (WGS) entry which is preliminary data.</text>
</comment>
<evidence type="ECO:0000259" key="5">
    <source>
        <dbReference type="Pfam" id="PF04542"/>
    </source>
</evidence>
<keyword evidence="2" id="KW-0805">Transcription regulation</keyword>
<dbReference type="EMBL" id="SODV01000002">
    <property type="protein sequence ID" value="TDW96487.1"/>
    <property type="molecule type" value="Genomic_DNA"/>
</dbReference>
<proteinExistence type="inferred from homology"/>
<dbReference type="RefSeq" id="WP_133997007.1">
    <property type="nucleotide sequence ID" value="NZ_SODV01000002.1"/>
</dbReference>
<dbReference type="GO" id="GO:0016987">
    <property type="term" value="F:sigma factor activity"/>
    <property type="evidence" value="ECO:0007669"/>
    <property type="project" value="UniProtKB-KW"/>
</dbReference>
<dbReference type="PANTHER" id="PTHR43133:SF46">
    <property type="entry name" value="RNA POLYMERASE SIGMA-70 FACTOR ECF SUBFAMILY"/>
    <property type="match status" value="1"/>
</dbReference>
<dbReference type="PANTHER" id="PTHR43133">
    <property type="entry name" value="RNA POLYMERASE ECF-TYPE SIGMA FACTO"/>
    <property type="match status" value="1"/>
</dbReference>
<evidence type="ECO:0000256" key="2">
    <source>
        <dbReference type="ARBA" id="ARBA00023015"/>
    </source>
</evidence>
<organism evidence="7 8">
    <name type="scientific">Dinghuibacter silviterrae</name>
    <dbReference type="NCBI Taxonomy" id="1539049"/>
    <lineage>
        <taxon>Bacteria</taxon>
        <taxon>Pseudomonadati</taxon>
        <taxon>Bacteroidota</taxon>
        <taxon>Chitinophagia</taxon>
        <taxon>Chitinophagales</taxon>
        <taxon>Chitinophagaceae</taxon>
        <taxon>Dinghuibacter</taxon>
    </lineage>
</organism>
<accession>A0A4R8DGA6</accession>
<evidence type="ECO:0000313" key="7">
    <source>
        <dbReference type="EMBL" id="TDW96487.1"/>
    </source>
</evidence>
<protein>
    <submittedName>
        <fullName evidence="7">RNA polymerase sigma-70 factor (ECF subfamily)</fullName>
    </submittedName>
</protein>
<evidence type="ECO:0000256" key="3">
    <source>
        <dbReference type="ARBA" id="ARBA00023082"/>
    </source>
</evidence>
<gene>
    <name evidence="7" type="ORF">EDB95_4318</name>
</gene>
<dbReference type="InterPro" id="IPR013249">
    <property type="entry name" value="RNA_pol_sigma70_r4_t2"/>
</dbReference>
<keyword evidence="4" id="KW-0804">Transcription</keyword>
<dbReference type="OrthoDB" id="1491902at2"/>
<dbReference type="AlphaFoldDB" id="A0A4R8DGA6"/>
<evidence type="ECO:0000256" key="4">
    <source>
        <dbReference type="ARBA" id="ARBA00023163"/>
    </source>
</evidence>
<dbReference type="Pfam" id="PF08281">
    <property type="entry name" value="Sigma70_r4_2"/>
    <property type="match status" value="1"/>
</dbReference>
<keyword evidence="8" id="KW-1185">Reference proteome</keyword>
<dbReference type="InterPro" id="IPR039425">
    <property type="entry name" value="RNA_pol_sigma-70-like"/>
</dbReference>
<dbReference type="Pfam" id="PF04542">
    <property type="entry name" value="Sigma70_r2"/>
    <property type="match status" value="1"/>
</dbReference>
<feature type="domain" description="RNA polymerase sigma-70 region 2" evidence="5">
    <location>
        <begin position="37"/>
        <end position="92"/>
    </location>
</feature>
<dbReference type="InterPro" id="IPR013324">
    <property type="entry name" value="RNA_pol_sigma_r3/r4-like"/>
</dbReference>
<sequence>MPPSDDDIRILIKGCLDNDRKAQEQVYSMFYEAMMLLCLRYTKNEADAVEVLNNGFLKVFKKIGQYDPSKAALSTWIRSVIVHAAIDFIRVRKPPLVSMSPSYEEASPIENVAIQKIAAGELLALVQQLPGTTRLVFNLYVMEGFNHREIASLLDMNEGTSRWHLSEARKLLKQTIQLQQVKT</sequence>
<comment type="similarity">
    <text evidence="1">Belongs to the sigma-70 factor family. ECF subfamily.</text>
</comment>
<evidence type="ECO:0000256" key="1">
    <source>
        <dbReference type="ARBA" id="ARBA00010641"/>
    </source>
</evidence>
<dbReference type="GO" id="GO:0006352">
    <property type="term" value="P:DNA-templated transcription initiation"/>
    <property type="evidence" value="ECO:0007669"/>
    <property type="project" value="InterPro"/>
</dbReference>
<dbReference type="Proteomes" id="UP000294498">
    <property type="component" value="Unassembled WGS sequence"/>
</dbReference>
<dbReference type="GO" id="GO:0003677">
    <property type="term" value="F:DNA binding"/>
    <property type="evidence" value="ECO:0007669"/>
    <property type="project" value="InterPro"/>
</dbReference>
<dbReference type="InterPro" id="IPR007627">
    <property type="entry name" value="RNA_pol_sigma70_r2"/>
</dbReference>
<dbReference type="SUPFAM" id="SSF88659">
    <property type="entry name" value="Sigma3 and sigma4 domains of RNA polymerase sigma factors"/>
    <property type="match status" value="1"/>
</dbReference>
<dbReference type="InterPro" id="IPR036388">
    <property type="entry name" value="WH-like_DNA-bd_sf"/>
</dbReference>
<evidence type="ECO:0000313" key="8">
    <source>
        <dbReference type="Proteomes" id="UP000294498"/>
    </source>
</evidence>
<dbReference type="Gene3D" id="1.10.1740.10">
    <property type="match status" value="1"/>
</dbReference>
<dbReference type="Gene3D" id="1.10.10.10">
    <property type="entry name" value="Winged helix-like DNA-binding domain superfamily/Winged helix DNA-binding domain"/>
    <property type="match status" value="1"/>
</dbReference>
<dbReference type="InterPro" id="IPR013325">
    <property type="entry name" value="RNA_pol_sigma_r2"/>
</dbReference>
<keyword evidence="3" id="KW-0731">Sigma factor</keyword>
<dbReference type="SUPFAM" id="SSF88946">
    <property type="entry name" value="Sigma2 domain of RNA polymerase sigma factors"/>
    <property type="match status" value="1"/>
</dbReference>
<evidence type="ECO:0000259" key="6">
    <source>
        <dbReference type="Pfam" id="PF08281"/>
    </source>
</evidence>
<dbReference type="InterPro" id="IPR014284">
    <property type="entry name" value="RNA_pol_sigma-70_dom"/>
</dbReference>
<name>A0A4R8DGA6_9BACT</name>
<dbReference type="NCBIfam" id="TIGR02937">
    <property type="entry name" value="sigma70-ECF"/>
    <property type="match status" value="1"/>
</dbReference>
<feature type="domain" description="RNA polymerase sigma factor 70 region 4 type 2" evidence="6">
    <location>
        <begin position="121"/>
        <end position="172"/>
    </location>
</feature>